<evidence type="ECO:0000256" key="1">
    <source>
        <dbReference type="ARBA" id="ARBA00023002"/>
    </source>
</evidence>
<dbReference type="PANTHER" id="PTHR22981:SF84">
    <property type="entry name" value="3-HYDROXYISOBUTYRATE DEHYDROGENASE"/>
    <property type="match status" value="1"/>
</dbReference>
<dbReference type="GO" id="GO:0006574">
    <property type="term" value="P:L-valine catabolic process"/>
    <property type="evidence" value="ECO:0007669"/>
    <property type="project" value="TreeGrafter"/>
</dbReference>
<dbReference type="Pfam" id="PF03446">
    <property type="entry name" value="NAD_binding_2"/>
    <property type="match status" value="1"/>
</dbReference>
<dbReference type="PANTHER" id="PTHR22981">
    <property type="entry name" value="3-HYDROXYISOBUTYRATE DEHYDROGENASE-RELATED"/>
    <property type="match status" value="1"/>
</dbReference>
<dbReference type="GO" id="GO:0008442">
    <property type="term" value="F:3-hydroxyisobutyrate dehydrogenase activity"/>
    <property type="evidence" value="ECO:0007669"/>
    <property type="project" value="TreeGrafter"/>
</dbReference>
<dbReference type="InterPro" id="IPR006115">
    <property type="entry name" value="6PGDH_NADP-bd"/>
</dbReference>
<accession>A0A6J6KH80</accession>
<dbReference type="Gene3D" id="3.40.50.720">
    <property type="entry name" value="NAD(P)-binding Rossmann-like Domain"/>
    <property type="match status" value="1"/>
</dbReference>
<dbReference type="GO" id="GO:0050661">
    <property type="term" value="F:NADP binding"/>
    <property type="evidence" value="ECO:0007669"/>
    <property type="project" value="InterPro"/>
</dbReference>
<dbReference type="PIRSF" id="PIRSF000103">
    <property type="entry name" value="HIBADH"/>
    <property type="match status" value="1"/>
</dbReference>
<dbReference type="InterPro" id="IPR036291">
    <property type="entry name" value="NAD(P)-bd_dom_sf"/>
</dbReference>
<dbReference type="EMBL" id="CAEZWB010000079">
    <property type="protein sequence ID" value="CAB4649157.1"/>
    <property type="molecule type" value="Genomic_DNA"/>
</dbReference>
<evidence type="ECO:0000313" key="5">
    <source>
        <dbReference type="EMBL" id="CAB4649157.1"/>
    </source>
</evidence>
<name>A0A6J6KH80_9ZZZZ</name>
<feature type="domain" description="6-phosphogluconate dehydrogenase NADP-binding" evidence="3">
    <location>
        <begin position="2"/>
        <end position="161"/>
    </location>
</feature>
<dbReference type="InterPro" id="IPR013328">
    <property type="entry name" value="6PGD_dom2"/>
</dbReference>
<evidence type="ECO:0000259" key="3">
    <source>
        <dbReference type="Pfam" id="PF03446"/>
    </source>
</evidence>
<evidence type="ECO:0000256" key="2">
    <source>
        <dbReference type="ARBA" id="ARBA00023027"/>
    </source>
</evidence>
<protein>
    <submittedName>
        <fullName evidence="5">Unannotated protein</fullName>
    </submittedName>
</protein>
<feature type="domain" description="3-hydroxyisobutyrate dehydrogenase-like NAD-binding" evidence="4">
    <location>
        <begin position="164"/>
        <end position="282"/>
    </location>
</feature>
<dbReference type="GO" id="GO:0051287">
    <property type="term" value="F:NAD binding"/>
    <property type="evidence" value="ECO:0007669"/>
    <property type="project" value="InterPro"/>
</dbReference>
<keyword evidence="1" id="KW-0560">Oxidoreductase</keyword>
<proteinExistence type="predicted"/>
<dbReference type="InterPro" id="IPR029154">
    <property type="entry name" value="HIBADH-like_NADP-bd"/>
</dbReference>
<organism evidence="5">
    <name type="scientific">freshwater metagenome</name>
    <dbReference type="NCBI Taxonomy" id="449393"/>
    <lineage>
        <taxon>unclassified sequences</taxon>
        <taxon>metagenomes</taxon>
        <taxon>ecological metagenomes</taxon>
    </lineage>
</organism>
<dbReference type="Pfam" id="PF14833">
    <property type="entry name" value="NAD_binding_11"/>
    <property type="match status" value="1"/>
</dbReference>
<reference evidence="5" key="1">
    <citation type="submission" date="2020-05" db="EMBL/GenBank/DDBJ databases">
        <authorList>
            <person name="Chiriac C."/>
            <person name="Salcher M."/>
            <person name="Ghai R."/>
            <person name="Kavagutti S V."/>
        </authorList>
    </citation>
    <scope>NUCLEOTIDE SEQUENCE</scope>
</reference>
<dbReference type="AlphaFoldDB" id="A0A6J6KH80"/>
<sequence length="319" mass="33609">MKIGFVGVGNIGHHLAASLLRAGFEVTVFDLDKSAIDRLVALGARAANSPSEVASLSESVFTCLPSVKAITEVVTGASGLIHGFRAGSTWVDMSTNDLHELKRLAALLAEKGVTTLEAPVTGGAHNAESATITILVGGEEANYRKHTEAFAAMGGRVFYIGELGKAAIIKVITNMLAFIHIAATAEAYMLAAKGGIDLRLAWEVIKASSGNSFIHETESTTILSGSYDIGFSLDLSCKDLGFATQLGREFDVPLQIATLVEQLNQSAREEFGGSAGSPMVAKLLENACATDLRAPGFPADLTEYLQSMPRAERLANPIL</sequence>
<dbReference type="InterPro" id="IPR015815">
    <property type="entry name" value="HIBADH-related"/>
</dbReference>
<dbReference type="Gene3D" id="1.10.1040.10">
    <property type="entry name" value="N-(1-d-carboxylethyl)-l-norvaline Dehydrogenase, domain 2"/>
    <property type="match status" value="1"/>
</dbReference>
<dbReference type="SUPFAM" id="SSF48179">
    <property type="entry name" value="6-phosphogluconate dehydrogenase C-terminal domain-like"/>
    <property type="match status" value="1"/>
</dbReference>
<dbReference type="SUPFAM" id="SSF51735">
    <property type="entry name" value="NAD(P)-binding Rossmann-fold domains"/>
    <property type="match status" value="1"/>
</dbReference>
<keyword evidence="2" id="KW-0520">NAD</keyword>
<evidence type="ECO:0000259" key="4">
    <source>
        <dbReference type="Pfam" id="PF14833"/>
    </source>
</evidence>
<dbReference type="InterPro" id="IPR008927">
    <property type="entry name" value="6-PGluconate_DH-like_C_sf"/>
</dbReference>
<dbReference type="GO" id="GO:0005739">
    <property type="term" value="C:mitochondrion"/>
    <property type="evidence" value="ECO:0007669"/>
    <property type="project" value="TreeGrafter"/>
</dbReference>
<gene>
    <name evidence="5" type="ORF">UFOPK2166_00704</name>
</gene>